<reference evidence="13" key="3">
    <citation type="submission" date="2024-01" db="EMBL/GenBank/DDBJ databases">
        <authorList>
            <person name="Macesic N."/>
        </authorList>
    </citation>
    <scope>NUCLEOTIDE SEQUENCE</scope>
    <source>
        <strain evidence="13">CPO078</strain>
    </source>
</reference>
<keyword evidence="3 10" id="KW-0813">Transport</keyword>
<dbReference type="InterPro" id="IPR000015">
    <property type="entry name" value="Fimb_usher"/>
</dbReference>
<dbReference type="FunFam" id="2.60.40.2610:FF:000001">
    <property type="entry name" value="Outer membrane fimbrial usher protein"/>
    <property type="match status" value="1"/>
</dbReference>
<dbReference type="SUPFAM" id="SSF141729">
    <property type="entry name" value="FimD N-terminal domain-like"/>
    <property type="match status" value="1"/>
</dbReference>
<dbReference type="InterPro" id="IPR025949">
    <property type="entry name" value="PapC-like_C"/>
</dbReference>
<dbReference type="Proteomes" id="UP000254863">
    <property type="component" value="Unassembled WGS sequence"/>
</dbReference>
<evidence type="ECO:0000256" key="1">
    <source>
        <dbReference type="ARBA" id="ARBA00004571"/>
    </source>
</evidence>
<evidence type="ECO:0000256" key="7">
    <source>
        <dbReference type="ARBA" id="ARBA00022729"/>
    </source>
</evidence>
<comment type="subcellular location">
    <subcellularLocation>
        <location evidence="1 10">Cell outer membrane</location>
        <topology evidence="1 10">Multi-pass membrane protein</topology>
    </subcellularLocation>
</comment>
<evidence type="ECO:0000313" key="15">
    <source>
        <dbReference type="EMBL" id="STW66438.1"/>
    </source>
</evidence>
<evidence type="ECO:0000256" key="8">
    <source>
        <dbReference type="ARBA" id="ARBA00023136"/>
    </source>
</evidence>
<dbReference type="EMBL" id="UGMS01000002">
    <property type="protein sequence ID" value="STW66438.1"/>
    <property type="molecule type" value="Genomic_DNA"/>
</dbReference>
<dbReference type="Gene3D" id="2.60.40.2070">
    <property type="match status" value="1"/>
</dbReference>
<dbReference type="Proteomes" id="UP001175817">
    <property type="component" value="Unassembled WGS sequence"/>
</dbReference>
<name>A0A7H4M3D1_9ENTR</name>
<dbReference type="Gene3D" id="2.60.40.2610">
    <property type="entry name" value="Outer membrane usher protein FimD, plug domain"/>
    <property type="match status" value="1"/>
</dbReference>
<keyword evidence="5 10" id="KW-1029">Fimbrium biogenesis</keyword>
<evidence type="ECO:0000256" key="6">
    <source>
        <dbReference type="ARBA" id="ARBA00022692"/>
    </source>
</evidence>
<dbReference type="Pfam" id="PF00577">
    <property type="entry name" value="Usher"/>
    <property type="match status" value="1"/>
</dbReference>
<organism evidence="14 17">
    <name type="scientific">Klebsiella michiganensis</name>
    <dbReference type="NCBI Taxonomy" id="1134687"/>
    <lineage>
        <taxon>Bacteria</taxon>
        <taxon>Pseudomonadati</taxon>
        <taxon>Pseudomonadota</taxon>
        <taxon>Gammaproteobacteria</taxon>
        <taxon>Enterobacterales</taxon>
        <taxon>Enterobacteriaceae</taxon>
        <taxon>Klebsiella/Raoultella group</taxon>
        <taxon>Klebsiella</taxon>
    </lineage>
</organism>
<reference evidence="16 17" key="1">
    <citation type="submission" date="2018-06" db="EMBL/GenBank/DDBJ databases">
        <authorList>
            <consortium name="Pathogen Informatics"/>
            <person name="Doyle S."/>
        </authorList>
    </citation>
    <scope>NUCLEOTIDE SEQUENCE [LARGE SCALE GENOMIC DNA]</scope>
    <source>
        <strain evidence="15 16">NCTC11685</strain>
        <strain evidence="14 17">NCTC11694</strain>
    </source>
</reference>
<keyword evidence="7" id="KW-0732">Signal</keyword>
<dbReference type="InterPro" id="IPR042186">
    <property type="entry name" value="FimD_plug_dom"/>
</dbReference>
<dbReference type="InterPro" id="IPR037224">
    <property type="entry name" value="PapC_N_sf"/>
</dbReference>
<dbReference type="PANTHER" id="PTHR30451:SF21">
    <property type="entry name" value="FIMBRIAL USHER DOMAIN-CONTAINING PROTEIN YDET-RELATED"/>
    <property type="match status" value="1"/>
</dbReference>
<evidence type="ECO:0000313" key="13">
    <source>
        <dbReference type="EMBL" id="MEC6054517.1"/>
    </source>
</evidence>
<keyword evidence="9 10" id="KW-0998">Cell outer membrane</keyword>
<dbReference type="Pfam" id="PF13954">
    <property type="entry name" value="PapC_N"/>
    <property type="match status" value="1"/>
</dbReference>
<gene>
    <name evidence="14" type="primary">fimD_5</name>
    <name evidence="15" type="synonym">fimD_7</name>
    <name evidence="15" type="ORF">NCTC11685_04189</name>
    <name evidence="14" type="ORF">NCTC11694_04164</name>
    <name evidence="13" type="ORF">QAB24_029015</name>
</gene>
<evidence type="ECO:0000313" key="17">
    <source>
        <dbReference type="Proteomes" id="UP000255050"/>
    </source>
</evidence>
<dbReference type="Gene3D" id="2.60.40.3110">
    <property type="match status" value="1"/>
</dbReference>
<evidence type="ECO:0000256" key="5">
    <source>
        <dbReference type="ARBA" id="ARBA00022558"/>
    </source>
</evidence>
<keyword evidence="6 10" id="KW-0812">Transmembrane</keyword>
<dbReference type="GO" id="GO:0015473">
    <property type="term" value="F:fimbrial usher porin activity"/>
    <property type="evidence" value="ECO:0007669"/>
    <property type="project" value="InterPro"/>
</dbReference>
<evidence type="ECO:0000259" key="12">
    <source>
        <dbReference type="Pfam" id="PF13954"/>
    </source>
</evidence>
<evidence type="ECO:0000313" key="14">
    <source>
        <dbReference type="EMBL" id="STR42907.1"/>
    </source>
</evidence>
<proteinExistence type="inferred from homology"/>
<evidence type="ECO:0000313" key="16">
    <source>
        <dbReference type="Proteomes" id="UP000254863"/>
    </source>
</evidence>
<dbReference type="PANTHER" id="PTHR30451">
    <property type="entry name" value="OUTER MEMBRANE USHER PROTEIN"/>
    <property type="match status" value="1"/>
</dbReference>
<dbReference type="PROSITE" id="PS01151">
    <property type="entry name" value="FIMBRIAL_USHER"/>
    <property type="match status" value="1"/>
</dbReference>
<dbReference type="RefSeq" id="WP_064375114.1">
    <property type="nucleotide sequence ID" value="NZ_CABEJB010000001.1"/>
</dbReference>
<sequence length="866" mass="94464">MSQPSIDVAGKSSAFLLQPLACIIILALYGTQGALAQDEFDMAALETSGPKLNVDLSQFSQPGSQLPGRYHVDVYVNHEQVDTQTLDFVQDKHGQLTPVVTPALLAQWGIKIGDIDTLRNKNSINDLAATVPDSQIRLDYSQMRLDLTIPQADVNSAAQDSVSPTLWDEGVPALLLGYDFNGSNTWRDENDSGREDSYFLNLHSGINLGAWRLRNYSTWTYSKSPEYHDTTSGEDVSSGGSSESDWSSINTFLQRDVQAVQGLLTLGDATTPSDVYDGFTFRGVQLSSDDDMLPDSLRNFAPTVHGIATSNATVTIRQNNSVIYQKQVPPGPFKIDDLYPNSTNGDLLVTIKESDGSERSFVQPFSSVAIMQREGHLKYDFTGGKYRSNSDGQEPKFAQMTLIYGLPYDMTIYGGTQLADSYQNGLLGMGFTLGELGSISFDGAYSSADLSNDEHKEGQSIRAQYSKSMLSTGSTITLAAYRYSTKGYYSFQDAADLIVDDSHDDDLNDQDEFDLSHNKRSRWQLSLSQSLPEGWGSLYASGYQQDYWDEGGYERNLSLGYDTSWDGMTLGLNYTFSSMPGTEDDHQGALNISIPLSKWLPKAYAGYSLNTNRHGDTTQQVSLYGTALKDSNLSYSVMEGYSNHENSGNNGTLSVDYTGRAGEANMGYNYDPDSRQVNYGVQGGVVVHPYGVTFSQSLSEDIQSLALVRSPGVSDVTVENGTGVSTDWRGYAIVPYLTPYRRTTVRLDTSTLADNAEVDSSTAQVVPTEGAIVLAGFKTHIGARVLMHLHHASTDVPFGATVTLAEDDSVNSIVSDGGSVYLTGMPQQGDILAQWGKGKNAQCHAHYQLPQEGEKTGVINLDAQCQ</sequence>
<evidence type="ECO:0000256" key="10">
    <source>
        <dbReference type="RuleBase" id="RU003884"/>
    </source>
</evidence>
<comment type="caution">
    <text evidence="14">The sequence shown here is derived from an EMBL/GenBank/DDBJ whole genome shotgun (WGS) entry which is preliminary data.</text>
</comment>
<comment type="similarity">
    <text evidence="2 10">Belongs to the fimbrial export usher family.</text>
</comment>
<dbReference type="EMBL" id="JARTTH020000001">
    <property type="protein sequence ID" value="MEC6054517.1"/>
    <property type="molecule type" value="Genomic_DNA"/>
</dbReference>
<feature type="domain" description="PapC-like C-terminal" evidence="11">
    <location>
        <begin position="786"/>
        <end position="851"/>
    </location>
</feature>
<protein>
    <submittedName>
        <fullName evidence="13">Fimbria/pilus outer membrane usher protein</fullName>
    </submittedName>
    <submittedName>
        <fullName evidence="14">Long polar fimbrial outer membrane usher protein</fullName>
    </submittedName>
</protein>
<reference evidence="13" key="2">
    <citation type="journal article" date="2023" name="Nat. Commun.">
        <title>Genomic dissection of endemic carbapenem resistance reveals metallo-beta-lactamase dissemination through clonal, plasmid and integron transfer.</title>
        <authorList>
            <person name="Macesic N."/>
            <person name="Hawkey J."/>
            <person name="Vezina B."/>
            <person name="Wisniewski J.A."/>
            <person name="Cottingham H."/>
            <person name="Blakeway L.V."/>
            <person name="Harshegyi T."/>
            <person name="Pragastis K."/>
            <person name="Badoordeen G.Z."/>
            <person name="Dennison A."/>
            <person name="Spelman D.W."/>
            <person name="Jenney A.W.J."/>
            <person name="Peleg A.Y."/>
        </authorList>
    </citation>
    <scope>NUCLEOTIDE SEQUENCE</scope>
    <source>
        <strain evidence="13">CPO078</strain>
    </source>
</reference>
<evidence type="ECO:0000259" key="11">
    <source>
        <dbReference type="Pfam" id="PF13953"/>
    </source>
</evidence>
<keyword evidence="4" id="KW-1134">Transmembrane beta strand</keyword>
<dbReference type="AlphaFoldDB" id="A0A7H4M3D1"/>
<dbReference type="GO" id="GO:0009279">
    <property type="term" value="C:cell outer membrane"/>
    <property type="evidence" value="ECO:0007669"/>
    <property type="project" value="UniProtKB-SubCell"/>
</dbReference>
<keyword evidence="8 10" id="KW-0472">Membrane</keyword>
<evidence type="ECO:0000256" key="9">
    <source>
        <dbReference type="ARBA" id="ARBA00023237"/>
    </source>
</evidence>
<dbReference type="InterPro" id="IPR018030">
    <property type="entry name" value="Fimbrial_membr_usher_CS"/>
</dbReference>
<feature type="domain" description="PapC N-terminal" evidence="12">
    <location>
        <begin position="39"/>
        <end position="182"/>
    </location>
</feature>
<accession>A0A7H4M3D1</accession>
<dbReference type="EMBL" id="UGJR01000002">
    <property type="protein sequence ID" value="STR42907.1"/>
    <property type="molecule type" value="Genomic_DNA"/>
</dbReference>
<dbReference type="GO" id="GO:0009297">
    <property type="term" value="P:pilus assembly"/>
    <property type="evidence" value="ECO:0007669"/>
    <property type="project" value="InterPro"/>
</dbReference>
<evidence type="ECO:0000256" key="2">
    <source>
        <dbReference type="ARBA" id="ARBA00008064"/>
    </source>
</evidence>
<dbReference type="Gene3D" id="3.10.20.410">
    <property type="match status" value="1"/>
</dbReference>
<dbReference type="Proteomes" id="UP000255050">
    <property type="component" value="Unassembled WGS sequence"/>
</dbReference>
<dbReference type="Pfam" id="PF13953">
    <property type="entry name" value="PapC_C"/>
    <property type="match status" value="1"/>
</dbReference>
<dbReference type="InterPro" id="IPR025885">
    <property type="entry name" value="PapC_N"/>
</dbReference>
<evidence type="ECO:0000256" key="4">
    <source>
        <dbReference type="ARBA" id="ARBA00022452"/>
    </source>
</evidence>
<dbReference type="FunFam" id="2.60.40.3110:FF:000001">
    <property type="entry name" value="Putative fimbrial outer membrane usher"/>
    <property type="match status" value="1"/>
</dbReference>
<evidence type="ECO:0000256" key="3">
    <source>
        <dbReference type="ARBA" id="ARBA00022448"/>
    </source>
</evidence>
<dbReference type="InterPro" id="IPR043142">
    <property type="entry name" value="PapC-like_C_sf"/>
</dbReference>